<reference evidence="2" key="1">
    <citation type="submission" date="2022-08" db="EMBL/GenBank/DDBJ databases">
        <authorList>
            <consortium name="DOE Joint Genome Institute"/>
            <person name="Min B."/>
            <person name="Riley R."/>
            <person name="Sierra-Patev S."/>
            <person name="Naranjo-Ortiz M."/>
            <person name="Looney B."/>
            <person name="Konkel Z."/>
            <person name="Slot J.C."/>
            <person name="Sakamoto Y."/>
            <person name="Steenwyk J.L."/>
            <person name="Rokas A."/>
            <person name="Carro J."/>
            <person name="Camarero S."/>
            <person name="Ferreira P."/>
            <person name="Molpeceres G."/>
            <person name="Ruiz-Duenas F.J."/>
            <person name="Serrano A."/>
            <person name="Henrissat B."/>
            <person name="Drula E."/>
            <person name="Hughes K.W."/>
            <person name="Mata J.L."/>
            <person name="Ishikawa N.K."/>
            <person name="Vargas-Isla R."/>
            <person name="Ushijima S."/>
            <person name="Smith C.A."/>
            <person name="Ahrendt S."/>
            <person name="Andreopoulos W."/>
            <person name="He G."/>
            <person name="Labutti K."/>
            <person name="Lipzen A."/>
            <person name="Ng V."/>
            <person name="Sandor L."/>
            <person name="Barry K."/>
            <person name="Martinez A.T."/>
            <person name="Xiao Y."/>
            <person name="Gibbons J.G."/>
            <person name="Terashima K."/>
            <person name="Hibbett D.S."/>
            <person name="Grigoriev I.V."/>
        </authorList>
    </citation>
    <scope>NUCLEOTIDE SEQUENCE</scope>
    <source>
        <strain evidence="2">TFB9207</strain>
    </source>
</reference>
<dbReference type="InterPro" id="IPR022745">
    <property type="entry name" value="eIF4G1_eIF4E-bd"/>
</dbReference>
<name>A0AA38NUI6_9AGAR</name>
<sequence>LSTVANRPNIPAPLPSALATARVIDDIGRVPYPVGVQSPKVELNANAKDSKYDREFLLQFMNICKENPDNLPALDAIGLEPPSQ</sequence>
<comment type="caution">
    <text evidence="2">The sequence shown here is derived from an EMBL/GenBank/DDBJ whole genome shotgun (WGS) entry which is preliminary data.</text>
</comment>
<dbReference type="InterPro" id="IPR036211">
    <property type="entry name" value="eIF4G_eIF4E-bd_sf"/>
</dbReference>
<feature type="non-terminal residue" evidence="2">
    <location>
        <position position="84"/>
    </location>
</feature>
<evidence type="ECO:0000259" key="1">
    <source>
        <dbReference type="Pfam" id="PF12152"/>
    </source>
</evidence>
<dbReference type="Proteomes" id="UP001163846">
    <property type="component" value="Unassembled WGS sequence"/>
</dbReference>
<organism evidence="2 3">
    <name type="scientific">Lentinula raphanica</name>
    <dbReference type="NCBI Taxonomy" id="153919"/>
    <lineage>
        <taxon>Eukaryota</taxon>
        <taxon>Fungi</taxon>
        <taxon>Dikarya</taxon>
        <taxon>Basidiomycota</taxon>
        <taxon>Agaricomycotina</taxon>
        <taxon>Agaricomycetes</taxon>
        <taxon>Agaricomycetidae</taxon>
        <taxon>Agaricales</taxon>
        <taxon>Marasmiineae</taxon>
        <taxon>Omphalotaceae</taxon>
        <taxon>Lentinula</taxon>
    </lineage>
</organism>
<dbReference type="Pfam" id="PF12152">
    <property type="entry name" value="eIF_4G1"/>
    <property type="match status" value="1"/>
</dbReference>
<keyword evidence="2" id="KW-0648">Protein biosynthesis</keyword>
<accession>A0AA38NUI6</accession>
<feature type="domain" description="Eukaryotic translation initiation factor 4G1 eIF4E-binding" evidence="1">
    <location>
        <begin position="8"/>
        <end position="69"/>
    </location>
</feature>
<dbReference type="GO" id="GO:0003743">
    <property type="term" value="F:translation initiation factor activity"/>
    <property type="evidence" value="ECO:0007669"/>
    <property type="project" value="UniProtKB-KW"/>
</dbReference>
<keyword evidence="3" id="KW-1185">Reference proteome</keyword>
<gene>
    <name evidence="2" type="ORF">F5878DRAFT_500873</name>
</gene>
<evidence type="ECO:0000313" key="2">
    <source>
        <dbReference type="EMBL" id="KAJ3830811.1"/>
    </source>
</evidence>
<evidence type="ECO:0000313" key="3">
    <source>
        <dbReference type="Proteomes" id="UP001163846"/>
    </source>
</evidence>
<proteinExistence type="predicted"/>
<feature type="non-terminal residue" evidence="2">
    <location>
        <position position="1"/>
    </location>
</feature>
<dbReference type="SUPFAM" id="SSF101489">
    <property type="entry name" value="Eukaryotic initiation factor 4f subunit eIF4g, eIF4e-binding domain"/>
    <property type="match status" value="1"/>
</dbReference>
<dbReference type="Gene3D" id="1.20.970.30">
    <property type="entry name" value="eIF4G, eIF4E-binding domain"/>
    <property type="match status" value="1"/>
</dbReference>
<dbReference type="AlphaFoldDB" id="A0AA38NUI6"/>
<protein>
    <submittedName>
        <fullName evidence="2">Eukaryotic translation initiation factor 4G1, eIF4E-binding domain-containing protein</fullName>
    </submittedName>
</protein>
<dbReference type="EMBL" id="MU808201">
    <property type="protein sequence ID" value="KAJ3830811.1"/>
    <property type="molecule type" value="Genomic_DNA"/>
</dbReference>
<keyword evidence="2" id="KW-0396">Initiation factor</keyword>